<dbReference type="EMBL" id="LAZR01001359">
    <property type="protein sequence ID" value="KKN45912.1"/>
    <property type="molecule type" value="Genomic_DNA"/>
</dbReference>
<organism evidence="1">
    <name type="scientific">marine sediment metagenome</name>
    <dbReference type="NCBI Taxonomy" id="412755"/>
    <lineage>
        <taxon>unclassified sequences</taxon>
        <taxon>metagenomes</taxon>
        <taxon>ecological metagenomes</taxon>
    </lineage>
</organism>
<name>A0A0F9R972_9ZZZZ</name>
<dbReference type="AlphaFoldDB" id="A0A0F9R972"/>
<accession>A0A0F9R972</accession>
<reference evidence="1" key="1">
    <citation type="journal article" date="2015" name="Nature">
        <title>Complex archaea that bridge the gap between prokaryotes and eukaryotes.</title>
        <authorList>
            <person name="Spang A."/>
            <person name="Saw J.H."/>
            <person name="Jorgensen S.L."/>
            <person name="Zaremba-Niedzwiedzka K."/>
            <person name="Martijn J."/>
            <person name="Lind A.E."/>
            <person name="van Eijk R."/>
            <person name="Schleper C."/>
            <person name="Guy L."/>
            <person name="Ettema T.J."/>
        </authorList>
    </citation>
    <scope>NUCLEOTIDE SEQUENCE</scope>
</reference>
<sequence>MVQKSDVKQHWFNQEDLIKPIDWEYIRSLPEAIQDALELYMQGEISFGKAPEIARISHREMDMTRIKALLKIN</sequence>
<gene>
    <name evidence="1" type="ORF">LCGC14_0678120</name>
</gene>
<comment type="caution">
    <text evidence="1">The sequence shown here is derived from an EMBL/GenBank/DDBJ whole genome shotgun (WGS) entry which is preliminary data.</text>
</comment>
<protein>
    <submittedName>
        <fullName evidence="1">Uncharacterized protein</fullName>
    </submittedName>
</protein>
<proteinExistence type="predicted"/>
<evidence type="ECO:0000313" key="1">
    <source>
        <dbReference type="EMBL" id="KKN45912.1"/>
    </source>
</evidence>